<evidence type="ECO:0000313" key="1">
    <source>
        <dbReference type="EMBL" id="GHD85677.1"/>
    </source>
</evidence>
<protein>
    <submittedName>
        <fullName evidence="1">Uncharacterized protein</fullName>
    </submittedName>
</protein>
<accession>A0A918Y0W7</accession>
<organism evidence="1 2">
    <name type="scientific">Streptomyces naganishii JCM 4654</name>
    <dbReference type="NCBI Taxonomy" id="1306179"/>
    <lineage>
        <taxon>Bacteria</taxon>
        <taxon>Bacillati</taxon>
        <taxon>Actinomycetota</taxon>
        <taxon>Actinomycetes</taxon>
        <taxon>Kitasatosporales</taxon>
        <taxon>Streptomycetaceae</taxon>
        <taxon>Streptomyces</taxon>
    </lineage>
</organism>
<reference evidence="1" key="1">
    <citation type="journal article" date="2014" name="Int. J. Syst. Evol. Microbiol.">
        <title>Complete genome sequence of Corynebacterium casei LMG S-19264T (=DSM 44701T), isolated from a smear-ripened cheese.</title>
        <authorList>
            <consortium name="US DOE Joint Genome Institute (JGI-PGF)"/>
            <person name="Walter F."/>
            <person name="Albersmeier A."/>
            <person name="Kalinowski J."/>
            <person name="Ruckert C."/>
        </authorList>
    </citation>
    <scope>NUCLEOTIDE SEQUENCE</scope>
    <source>
        <strain evidence="1">JCM 4654</strain>
    </source>
</reference>
<name>A0A918Y0W7_9ACTN</name>
<comment type="caution">
    <text evidence="1">The sequence shown here is derived from an EMBL/GenBank/DDBJ whole genome shotgun (WGS) entry which is preliminary data.</text>
</comment>
<sequence>MFAWTAKSHATRAAGPMIMSAVTAAADSAAARRRYTAVQGRRAGATTAVAGTADGISAGIPGIAGRSGMSRGIGGVGGIGGVWAVMPSP</sequence>
<dbReference type="EMBL" id="BMVF01000002">
    <property type="protein sequence ID" value="GHD85677.1"/>
    <property type="molecule type" value="Genomic_DNA"/>
</dbReference>
<dbReference type="Proteomes" id="UP000608955">
    <property type="component" value="Unassembled WGS sequence"/>
</dbReference>
<proteinExistence type="predicted"/>
<gene>
    <name evidence="1" type="ORF">GCM10010508_10400</name>
</gene>
<keyword evidence="2" id="KW-1185">Reference proteome</keyword>
<evidence type="ECO:0000313" key="2">
    <source>
        <dbReference type="Proteomes" id="UP000608955"/>
    </source>
</evidence>
<dbReference type="AlphaFoldDB" id="A0A918Y0W7"/>
<reference evidence="1" key="2">
    <citation type="submission" date="2020-09" db="EMBL/GenBank/DDBJ databases">
        <authorList>
            <person name="Sun Q."/>
            <person name="Ohkuma M."/>
        </authorList>
    </citation>
    <scope>NUCLEOTIDE SEQUENCE</scope>
    <source>
        <strain evidence="1">JCM 4654</strain>
    </source>
</reference>